<reference evidence="3 4" key="1">
    <citation type="submission" date="2015-05" db="EMBL/GenBank/DDBJ databases">
        <title>Draft genome sequence of the bacterium Gordonia jacobaea a new member of the Gordonia genus.</title>
        <authorList>
            <person name="Jimenez-Galisteo G."/>
            <person name="Dominguez A."/>
            <person name="Munoz E."/>
            <person name="Vinas M."/>
        </authorList>
    </citation>
    <scope>NUCLEOTIDE SEQUENCE [LARGE SCALE GENOMIC DNA]</scope>
    <source>
        <strain evidence="4">mv1</strain>
    </source>
</reference>
<sequence length="366" mass="38989">MRLMVTGATGYVGSRLVDALLASDNEVVVASRSPKRLSRYGWSDDVTAVEMDVDDADSVHAAIEAASPDEHPVDALYYLVHGIGQADFADGDRAAARAVAQAARSRGIPRIIYLGGFVPDGDEMSAHLQSRADVGEGLAIDGGAELVWLRAAVILGAGSTSFEILRYLADRFPVIPEPGWIDNPMDPISIRDVIHYLVAAADPSLPAGSYDIAGPDTGVYRSILDEYLRAVRMPRLRVRVPSISTRLAGKVGGIITPAPAALTEELVTSLQYPMRASEHRITEFVSPPTGGLTTMRDAIRASVDSPYPRPVSELDDLHHLADTDPDWAGGDLLRARRAALGAVVGVIGTVAGVTLVARRVLGQFLP</sequence>
<name>A0ABR5IE26_9ACTN</name>
<protein>
    <submittedName>
        <fullName evidence="3">NAD-dependent epimerase</fullName>
    </submittedName>
</protein>
<accession>A0ABR5IE26</accession>
<comment type="caution">
    <text evidence="3">The sequence shown here is derived from an EMBL/GenBank/DDBJ whole genome shotgun (WGS) entry which is preliminary data.</text>
</comment>
<dbReference type="InterPro" id="IPR036291">
    <property type="entry name" value="NAD(P)-bd_dom_sf"/>
</dbReference>
<dbReference type="PANTHER" id="PTHR12126:SF11">
    <property type="entry name" value="NADH DEHYDROGENASE [UBIQUINONE] 1 ALPHA SUBCOMPLEX SUBUNIT 9, MITOCHONDRIAL"/>
    <property type="match status" value="1"/>
</dbReference>
<evidence type="ECO:0000259" key="2">
    <source>
        <dbReference type="Pfam" id="PF13460"/>
    </source>
</evidence>
<keyword evidence="1" id="KW-1133">Transmembrane helix</keyword>
<dbReference type="Pfam" id="PF13460">
    <property type="entry name" value="NAD_binding_10"/>
    <property type="match status" value="1"/>
</dbReference>
<proteinExistence type="predicted"/>
<dbReference type="PANTHER" id="PTHR12126">
    <property type="entry name" value="NADH-UBIQUINONE OXIDOREDUCTASE 39 KDA SUBUNIT-RELATED"/>
    <property type="match status" value="1"/>
</dbReference>
<dbReference type="Gene3D" id="3.40.50.720">
    <property type="entry name" value="NAD(P)-binding Rossmann-like Domain"/>
    <property type="match status" value="1"/>
</dbReference>
<evidence type="ECO:0000256" key="1">
    <source>
        <dbReference type="SAM" id="Phobius"/>
    </source>
</evidence>
<feature type="transmembrane region" description="Helical" evidence="1">
    <location>
        <begin position="338"/>
        <end position="357"/>
    </location>
</feature>
<keyword evidence="4" id="KW-1185">Reference proteome</keyword>
<dbReference type="InterPro" id="IPR051207">
    <property type="entry name" value="ComplexI_NDUFA9_subunit"/>
</dbReference>
<feature type="domain" description="NAD(P)-binding" evidence="2">
    <location>
        <begin position="7"/>
        <end position="117"/>
    </location>
</feature>
<evidence type="ECO:0000313" key="4">
    <source>
        <dbReference type="Proteomes" id="UP000037247"/>
    </source>
</evidence>
<dbReference type="SUPFAM" id="SSF51735">
    <property type="entry name" value="NAD(P)-binding Rossmann-fold domains"/>
    <property type="match status" value="1"/>
</dbReference>
<keyword evidence="1" id="KW-0812">Transmembrane</keyword>
<dbReference type="EMBL" id="LDTZ01000015">
    <property type="protein sequence ID" value="KNA91967.1"/>
    <property type="molecule type" value="Genomic_DNA"/>
</dbReference>
<gene>
    <name evidence="3" type="ORF">ABW18_07220</name>
</gene>
<organism evidence="3 4">
    <name type="scientific">Gordonia jacobaea</name>
    <dbReference type="NCBI Taxonomy" id="122202"/>
    <lineage>
        <taxon>Bacteria</taxon>
        <taxon>Bacillati</taxon>
        <taxon>Actinomycetota</taxon>
        <taxon>Actinomycetes</taxon>
        <taxon>Mycobacteriales</taxon>
        <taxon>Gordoniaceae</taxon>
        <taxon>Gordonia</taxon>
    </lineage>
</organism>
<dbReference type="InterPro" id="IPR016040">
    <property type="entry name" value="NAD(P)-bd_dom"/>
</dbReference>
<dbReference type="RefSeq" id="WP_049698303.1">
    <property type="nucleotide sequence ID" value="NZ_JAQDQF010000005.1"/>
</dbReference>
<keyword evidence="1" id="KW-0472">Membrane</keyword>
<dbReference type="Proteomes" id="UP000037247">
    <property type="component" value="Unassembled WGS sequence"/>
</dbReference>
<evidence type="ECO:0000313" key="3">
    <source>
        <dbReference type="EMBL" id="KNA91967.1"/>
    </source>
</evidence>